<sequence>MPWRTLIRTSSALRAAPVLFVWLVMYSGNMTGWITEGYWPSVASQSTFLLNFTAPAVAACGAWEALKVRRSAVLNTAPARSSTMIALAALAPALALGAVSVLLALAMFVPQAGGFPGWSLPVILLLELLVVLAHASVGYVLGLALPRLLAVPLTLIASFVWMAYPSALDIFWVRQLNGRNLTECCALDQVPATRAVCAAAVATLGMIAAAWLWNGLRAPLRLTAFVALAATVAAGAWIAEPLDFRAAQPRSASEQTCTEGTPQICLWPEQRSEASDITGWASEAQQRLNAVGVTQLAPVKPLSDKPTREDIQSLIALGSIPNHAPPCASERGVRWSGIEAVGPLSAWLKLTAGVAPRAVETRYGRPAVQLAGRVMTLTTEEQHTWFQRNASTLTGCDTKPDLDPSHFHQTAGAQAGGAQ</sequence>
<name>A0A8G1UGB0_9ACTN</name>
<reference evidence="4 5" key="1">
    <citation type="submission" date="2018-11" db="EMBL/GenBank/DDBJ databases">
        <title>Sequencing the genomes of 1000 actinobacteria strains.</title>
        <authorList>
            <person name="Klenk H.-P."/>
        </authorList>
    </citation>
    <scope>NUCLEOTIDE SEQUENCE [LARGE SCALE GENOMIC DNA]</scope>
    <source>
        <strain evidence="4 5">DSM 44780</strain>
    </source>
</reference>
<dbReference type="InterPro" id="IPR055648">
    <property type="entry name" value="DUF7224"/>
</dbReference>
<dbReference type="OrthoDB" id="4965457at2"/>
<feature type="transmembrane region" description="Helical" evidence="2">
    <location>
        <begin position="120"/>
        <end position="141"/>
    </location>
</feature>
<feature type="transmembrane region" description="Helical" evidence="2">
    <location>
        <begin position="48"/>
        <end position="66"/>
    </location>
</feature>
<proteinExistence type="predicted"/>
<dbReference type="Proteomes" id="UP000267408">
    <property type="component" value="Unassembled WGS sequence"/>
</dbReference>
<keyword evidence="2" id="KW-1133">Transmembrane helix</keyword>
<gene>
    <name evidence="4" type="ORF">EDD39_6171</name>
</gene>
<keyword evidence="2" id="KW-0812">Transmembrane</keyword>
<evidence type="ECO:0000313" key="4">
    <source>
        <dbReference type="EMBL" id="ROR38009.1"/>
    </source>
</evidence>
<dbReference type="Pfam" id="PF23866">
    <property type="entry name" value="DUF7224"/>
    <property type="match status" value="1"/>
</dbReference>
<feature type="transmembrane region" description="Helical" evidence="2">
    <location>
        <begin position="87"/>
        <end position="108"/>
    </location>
</feature>
<feature type="transmembrane region" description="Helical" evidence="2">
    <location>
        <begin position="12"/>
        <end position="28"/>
    </location>
</feature>
<dbReference type="RefSeq" id="WP_123562320.1">
    <property type="nucleotide sequence ID" value="NZ_RJVJ01000002.1"/>
</dbReference>
<evidence type="ECO:0000256" key="2">
    <source>
        <dbReference type="SAM" id="Phobius"/>
    </source>
</evidence>
<accession>A0A8G1UGB0</accession>
<organism evidence="4 5">
    <name type="scientific">Kitasatospora cineracea</name>
    <dbReference type="NCBI Taxonomy" id="88074"/>
    <lineage>
        <taxon>Bacteria</taxon>
        <taxon>Bacillati</taxon>
        <taxon>Actinomycetota</taxon>
        <taxon>Actinomycetes</taxon>
        <taxon>Kitasatosporales</taxon>
        <taxon>Streptomycetaceae</taxon>
        <taxon>Kitasatospora</taxon>
    </lineage>
</organism>
<feature type="region of interest" description="Disordered" evidence="1">
    <location>
        <begin position="393"/>
        <end position="419"/>
    </location>
</feature>
<keyword evidence="2" id="KW-0472">Membrane</keyword>
<feature type="domain" description="DUF7224" evidence="3">
    <location>
        <begin position="264"/>
        <end position="396"/>
    </location>
</feature>
<evidence type="ECO:0000259" key="3">
    <source>
        <dbReference type="Pfam" id="PF23866"/>
    </source>
</evidence>
<feature type="transmembrane region" description="Helical" evidence="2">
    <location>
        <begin position="220"/>
        <end position="239"/>
    </location>
</feature>
<feature type="transmembrane region" description="Helical" evidence="2">
    <location>
        <begin position="192"/>
        <end position="213"/>
    </location>
</feature>
<evidence type="ECO:0000313" key="5">
    <source>
        <dbReference type="Proteomes" id="UP000267408"/>
    </source>
</evidence>
<dbReference type="AlphaFoldDB" id="A0A8G1UGB0"/>
<protein>
    <recommendedName>
        <fullName evidence="3">DUF7224 domain-containing protein</fullName>
    </recommendedName>
</protein>
<dbReference type="EMBL" id="RJVJ01000002">
    <property type="protein sequence ID" value="ROR38009.1"/>
    <property type="molecule type" value="Genomic_DNA"/>
</dbReference>
<evidence type="ECO:0000256" key="1">
    <source>
        <dbReference type="SAM" id="MobiDB-lite"/>
    </source>
</evidence>
<comment type="caution">
    <text evidence="4">The sequence shown here is derived from an EMBL/GenBank/DDBJ whole genome shotgun (WGS) entry which is preliminary data.</text>
</comment>
<feature type="transmembrane region" description="Helical" evidence="2">
    <location>
        <begin position="148"/>
        <end position="172"/>
    </location>
</feature>